<sequence>MRILAAQGTSEDVLLDPEACLTFKIGSDGVPVSESDCDSVLLASPVRVGINQVYGTPQHRGPSSVTSPLSRGYVTATASPAPSLPQEELSPARSTILEGAGEEQEVKVSPHSYPVTLSANSFCASEQPSHSLAASQSHLTVPLQNGLPPPGTQLQAHAVSAETGGFTGQEEETADTADSGGRGDTAELLGMQFGSAAAVVDVVRFLASSSSASGVSRRADSASASIGGMAAEVCIEGSERPMPGKNEKAVVDWAVNDASAGDAASAASFSTRGSGVAVIQPRTEAAMRAVGGLAAADGSGAASPAASPRAAGAAGAGAQSFPHPPSGLSRPGSARLDFHLADDGALSFPGRQNGVPRRTSAEQLDGLTSDSSPEVSGNGPSSSGAGSGAATTVQRARHTGASEGGRRKSASTNKSAAAGSAADVAAMLPSRPTTSQPQAGRPASSSAVAGEPRSPRKQTSRNGLGYANIKPRTNCHLELNYIPVTKASRRSDASAPLPAAAKPAWGSKTASDSARSSRSERAASAKAGQVKDSSRGRDTTMQPAEKLPYDALLGHVTNLLSEVRTALRQ</sequence>
<feature type="region of interest" description="Disordered" evidence="1">
    <location>
        <begin position="163"/>
        <end position="183"/>
    </location>
</feature>
<name>A0ABR2YLL3_9CHLO</name>
<comment type="caution">
    <text evidence="2">The sequence shown here is derived from an EMBL/GenBank/DDBJ whole genome shotgun (WGS) entry which is preliminary data.</text>
</comment>
<feature type="region of interest" description="Disordered" evidence="1">
    <location>
        <begin position="489"/>
        <end position="550"/>
    </location>
</feature>
<reference evidence="2 3" key="1">
    <citation type="journal article" date="2024" name="Nat. Commun.">
        <title>Phylogenomics reveals the evolutionary origins of lichenization in chlorophyte algae.</title>
        <authorList>
            <person name="Puginier C."/>
            <person name="Libourel C."/>
            <person name="Otte J."/>
            <person name="Skaloud P."/>
            <person name="Haon M."/>
            <person name="Grisel S."/>
            <person name="Petersen M."/>
            <person name="Berrin J.G."/>
            <person name="Delaux P.M."/>
            <person name="Dal Grande F."/>
            <person name="Keller J."/>
        </authorList>
    </citation>
    <scope>NUCLEOTIDE SEQUENCE [LARGE SCALE GENOMIC DNA]</scope>
    <source>
        <strain evidence="2 3">SAG 216-7</strain>
    </source>
</reference>
<feature type="compositionally biased region" description="Low complexity" evidence="1">
    <location>
        <begin position="296"/>
        <end position="318"/>
    </location>
</feature>
<feature type="compositionally biased region" description="Low complexity" evidence="1">
    <location>
        <begin position="410"/>
        <end position="426"/>
    </location>
</feature>
<gene>
    <name evidence="2" type="ORF">WJX75_008232</name>
</gene>
<organism evidence="2 3">
    <name type="scientific">Coccomyxa subellipsoidea</name>
    <dbReference type="NCBI Taxonomy" id="248742"/>
    <lineage>
        <taxon>Eukaryota</taxon>
        <taxon>Viridiplantae</taxon>
        <taxon>Chlorophyta</taxon>
        <taxon>core chlorophytes</taxon>
        <taxon>Trebouxiophyceae</taxon>
        <taxon>Trebouxiophyceae incertae sedis</taxon>
        <taxon>Coccomyxaceae</taxon>
        <taxon>Coccomyxa</taxon>
    </lineage>
</organism>
<proteinExistence type="predicted"/>
<feature type="region of interest" description="Disordered" evidence="1">
    <location>
        <begin position="296"/>
        <end position="469"/>
    </location>
</feature>
<evidence type="ECO:0000313" key="3">
    <source>
        <dbReference type="Proteomes" id="UP001491310"/>
    </source>
</evidence>
<accession>A0ABR2YLL3</accession>
<feature type="compositionally biased region" description="Polar residues" evidence="1">
    <location>
        <begin position="366"/>
        <end position="375"/>
    </location>
</feature>
<keyword evidence="3" id="KW-1185">Reference proteome</keyword>
<feature type="compositionally biased region" description="Polar residues" evidence="1">
    <location>
        <begin position="431"/>
        <end position="447"/>
    </location>
</feature>
<evidence type="ECO:0000313" key="2">
    <source>
        <dbReference type="EMBL" id="KAK9907693.1"/>
    </source>
</evidence>
<feature type="compositionally biased region" description="Low complexity" evidence="1">
    <location>
        <begin position="493"/>
        <end position="514"/>
    </location>
</feature>
<protein>
    <submittedName>
        <fullName evidence="2">Uncharacterized protein</fullName>
    </submittedName>
</protein>
<feature type="compositionally biased region" description="Low complexity" evidence="1">
    <location>
        <begin position="376"/>
        <end position="390"/>
    </location>
</feature>
<evidence type="ECO:0000256" key="1">
    <source>
        <dbReference type="SAM" id="MobiDB-lite"/>
    </source>
</evidence>
<dbReference type="EMBL" id="JALJOT010000009">
    <property type="protein sequence ID" value="KAK9907693.1"/>
    <property type="molecule type" value="Genomic_DNA"/>
</dbReference>
<dbReference type="Proteomes" id="UP001491310">
    <property type="component" value="Unassembled WGS sequence"/>
</dbReference>